<evidence type="ECO:0000256" key="1">
    <source>
        <dbReference type="ARBA" id="ARBA00022741"/>
    </source>
</evidence>
<dbReference type="STRING" id="685588.A0A067TSF8"/>
<dbReference type="GO" id="GO:0016887">
    <property type="term" value="F:ATP hydrolysis activity"/>
    <property type="evidence" value="ECO:0007669"/>
    <property type="project" value="InterPro"/>
</dbReference>
<dbReference type="EMBL" id="KL142367">
    <property type="protein sequence ID" value="KDR86160.1"/>
    <property type="molecule type" value="Genomic_DNA"/>
</dbReference>
<evidence type="ECO:0000313" key="4">
    <source>
        <dbReference type="EMBL" id="KDR86160.1"/>
    </source>
</evidence>
<evidence type="ECO:0000313" key="5">
    <source>
        <dbReference type="Proteomes" id="UP000027222"/>
    </source>
</evidence>
<evidence type="ECO:0000259" key="3">
    <source>
        <dbReference type="PROSITE" id="PS50893"/>
    </source>
</evidence>
<dbReference type="GO" id="GO:0015421">
    <property type="term" value="F:ABC-type oligopeptide transporter activity"/>
    <property type="evidence" value="ECO:0007669"/>
    <property type="project" value="TreeGrafter"/>
</dbReference>
<dbReference type="AlphaFoldDB" id="A0A067TSF8"/>
<gene>
    <name evidence="4" type="ORF">GALMADRAFT_52263</name>
</gene>
<feature type="domain" description="ABC transporter" evidence="3">
    <location>
        <begin position="2"/>
        <end position="242"/>
    </location>
</feature>
<feature type="non-terminal residue" evidence="4">
    <location>
        <position position="1"/>
    </location>
</feature>
<dbReference type="InterPro" id="IPR039421">
    <property type="entry name" value="Type_1_exporter"/>
</dbReference>
<sequence length="251" mass="27163">NVSYSYSSSNIPAISHVNLTIGPSQFIFITGPNGSGKTSLAGLITGIVQPTGGNIFIDDIKLQPPTALKFHKAITFITQNEEMYPVSLRENLLLGLTNETDRSSVKDADLDTAVRLGGAMHCIERCGYDAVPNPITITSESIEDTAGYAALAARDRFSPVPLVVLDEPFNALDPLAESQILEEFRQIAAKNGQTLIVVTNRLASVAHHADLIIYMNNGKVEEQGTQVELIKSRGSYSALYNAQIPVEYRGI</sequence>
<dbReference type="InterPro" id="IPR027417">
    <property type="entry name" value="P-loop_NTPase"/>
</dbReference>
<dbReference type="Proteomes" id="UP000027222">
    <property type="component" value="Unassembled WGS sequence"/>
</dbReference>
<dbReference type="InterPro" id="IPR003593">
    <property type="entry name" value="AAA+_ATPase"/>
</dbReference>
<dbReference type="OrthoDB" id="6500128at2759"/>
<proteinExistence type="predicted"/>
<evidence type="ECO:0000256" key="2">
    <source>
        <dbReference type="ARBA" id="ARBA00022840"/>
    </source>
</evidence>
<keyword evidence="5" id="KW-1185">Reference proteome</keyword>
<dbReference type="SUPFAM" id="SSF52540">
    <property type="entry name" value="P-loop containing nucleoside triphosphate hydrolases"/>
    <property type="match status" value="1"/>
</dbReference>
<dbReference type="PANTHER" id="PTHR43394">
    <property type="entry name" value="ATP-DEPENDENT PERMEASE MDL1, MITOCHONDRIAL"/>
    <property type="match status" value="1"/>
</dbReference>
<name>A0A067TSF8_GALM3</name>
<dbReference type="PANTHER" id="PTHR43394:SF1">
    <property type="entry name" value="ATP-BINDING CASSETTE SUB-FAMILY B MEMBER 10, MITOCHONDRIAL"/>
    <property type="match status" value="1"/>
</dbReference>
<dbReference type="SMART" id="SM00382">
    <property type="entry name" value="AAA"/>
    <property type="match status" value="1"/>
</dbReference>
<dbReference type="HOGENOM" id="CLU_000604_1_9_1"/>
<keyword evidence="2" id="KW-0067">ATP-binding</keyword>
<dbReference type="Pfam" id="PF00005">
    <property type="entry name" value="ABC_tran"/>
    <property type="match status" value="1"/>
</dbReference>
<accession>A0A067TSF8</accession>
<dbReference type="GO" id="GO:0005524">
    <property type="term" value="F:ATP binding"/>
    <property type="evidence" value="ECO:0007669"/>
    <property type="project" value="UniProtKB-KW"/>
</dbReference>
<organism evidence="4 5">
    <name type="scientific">Galerina marginata (strain CBS 339.88)</name>
    <dbReference type="NCBI Taxonomy" id="685588"/>
    <lineage>
        <taxon>Eukaryota</taxon>
        <taxon>Fungi</taxon>
        <taxon>Dikarya</taxon>
        <taxon>Basidiomycota</taxon>
        <taxon>Agaricomycotina</taxon>
        <taxon>Agaricomycetes</taxon>
        <taxon>Agaricomycetidae</taxon>
        <taxon>Agaricales</taxon>
        <taxon>Agaricineae</taxon>
        <taxon>Strophariaceae</taxon>
        <taxon>Galerina</taxon>
    </lineage>
</organism>
<reference evidence="5" key="1">
    <citation type="journal article" date="2014" name="Proc. Natl. Acad. Sci. U.S.A.">
        <title>Extensive sampling of basidiomycete genomes demonstrates inadequacy of the white-rot/brown-rot paradigm for wood decay fungi.</title>
        <authorList>
            <person name="Riley R."/>
            <person name="Salamov A.A."/>
            <person name="Brown D.W."/>
            <person name="Nagy L.G."/>
            <person name="Floudas D."/>
            <person name="Held B.W."/>
            <person name="Levasseur A."/>
            <person name="Lombard V."/>
            <person name="Morin E."/>
            <person name="Otillar R."/>
            <person name="Lindquist E.A."/>
            <person name="Sun H."/>
            <person name="LaButti K.M."/>
            <person name="Schmutz J."/>
            <person name="Jabbour D."/>
            <person name="Luo H."/>
            <person name="Baker S.E."/>
            <person name="Pisabarro A.G."/>
            <person name="Walton J.D."/>
            <person name="Blanchette R.A."/>
            <person name="Henrissat B."/>
            <person name="Martin F."/>
            <person name="Cullen D."/>
            <person name="Hibbett D.S."/>
            <person name="Grigoriev I.V."/>
        </authorList>
    </citation>
    <scope>NUCLEOTIDE SEQUENCE [LARGE SCALE GENOMIC DNA]</scope>
    <source>
        <strain evidence="5">CBS 339.88</strain>
    </source>
</reference>
<dbReference type="PROSITE" id="PS50893">
    <property type="entry name" value="ABC_TRANSPORTER_2"/>
    <property type="match status" value="1"/>
</dbReference>
<protein>
    <recommendedName>
        <fullName evidence="3">ABC transporter domain-containing protein</fullName>
    </recommendedName>
</protein>
<dbReference type="Gene3D" id="3.40.50.300">
    <property type="entry name" value="P-loop containing nucleotide triphosphate hydrolases"/>
    <property type="match status" value="1"/>
</dbReference>
<keyword evidence="1" id="KW-0547">Nucleotide-binding</keyword>
<dbReference type="InterPro" id="IPR003439">
    <property type="entry name" value="ABC_transporter-like_ATP-bd"/>
</dbReference>